<dbReference type="NCBIfam" id="TIGR01744">
    <property type="entry name" value="XPRTase"/>
    <property type="match status" value="1"/>
</dbReference>
<feature type="binding site" evidence="5">
    <location>
        <position position="156"/>
    </location>
    <ligand>
        <name>xanthine</name>
        <dbReference type="ChEBI" id="CHEBI:17712"/>
    </ligand>
</feature>
<comment type="subcellular location">
    <subcellularLocation>
        <location evidence="5">Cytoplasm</location>
    </subcellularLocation>
</comment>
<organism evidence="8 9">
    <name type="scientific">Fastidiosipila sanguinis</name>
    <dbReference type="NCBI Taxonomy" id="236753"/>
    <lineage>
        <taxon>Bacteria</taxon>
        <taxon>Bacillati</taxon>
        <taxon>Bacillota</taxon>
        <taxon>Clostridia</taxon>
        <taxon>Eubacteriales</taxon>
        <taxon>Oscillospiraceae</taxon>
        <taxon>Fastidiosipila</taxon>
    </lineage>
</organism>
<evidence type="ECO:0000256" key="4">
    <source>
        <dbReference type="ARBA" id="ARBA00022726"/>
    </source>
</evidence>
<dbReference type="HAMAP" id="MF_01184">
    <property type="entry name" value="XPRTase"/>
    <property type="match status" value="1"/>
</dbReference>
<comment type="catalytic activity">
    <reaction evidence="5">
        <text>XMP + diphosphate = xanthine + 5-phospho-alpha-D-ribose 1-diphosphate</text>
        <dbReference type="Rhea" id="RHEA:10800"/>
        <dbReference type="ChEBI" id="CHEBI:17712"/>
        <dbReference type="ChEBI" id="CHEBI:33019"/>
        <dbReference type="ChEBI" id="CHEBI:57464"/>
        <dbReference type="ChEBI" id="CHEBI:58017"/>
        <dbReference type="EC" id="2.4.2.22"/>
    </reaction>
</comment>
<comment type="function">
    <text evidence="5">Converts the preformed base xanthine, a product of nucleic acid breakdown, to xanthosine 5'-monophosphate (XMP), so it can be reused for RNA or DNA synthesis.</text>
</comment>
<dbReference type="EMBL" id="CP027226">
    <property type="protein sequence ID" value="AVM43023.1"/>
    <property type="molecule type" value="Genomic_DNA"/>
</dbReference>
<dbReference type="GO" id="GO:0032265">
    <property type="term" value="P:XMP salvage"/>
    <property type="evidence" value="ECO:0007669"/>
    <property type="project" value="UniProtKB-UniRule"/>
</dbReference>
<dbReference type="NCBIfam" id="NF006671">
    <property type="entry name" value="PRK09219.1"/>
    <property type="match status" value="1"/>
</dbReference>
<dbReference type="InterPro" id="IPR029057">
    <property type="entry name" value="PRTase-like"/>
</dbReference>
<dbReference type="OrthoDB" id="9790678at2"/>
<dbReference type="GO" id="GO:0000310">
    <property type="term" value="F:xanthine phosphoribosyltransferase activity"/>
    <property type="evidence" value="ECO:0007669"/>
    <property type="project" value="UniProtKB-UniRule"/>
</dbReference>
<comment type="subunit">
    <text evidence="5">Homodimer.</text>
</comment>
<dbReference type="InterPro" id="IPR000836">
    <property type="entry name" value="PRTase_dom"/>
</dbReference>
<dbReference type="AlphaFoldDB" id="A0A2S0KPS0"/>
<keyword evidence="1 5" id="KW-0963">Cytoplasm</keyword>
<reference evidence="9" key="1">
    <citation type="submission" date="2018-02" db="EMBL/GenBank/DDBJ databases">
        <authorList>
            <person name="Holder M.E."/>
            <person name="Ajami N.J."/>
            <person name="Petrosino J.F."/>
        </authorList>
    </citation>
    <scope>NUCLEOTIDE SEQUENCE [LARGE SCALE GENOMIC DNA]</scope>
    <source>
        <strain evidence="9">CCUG 47711</strain>
    </source>
</reference>
<keyword evidence="2 5" id="KW-0328">Glycosyltransferase</keyword>
<dbReference type="EC" id="2.4.2.22" evidence="5 6"/>
<gene>
    <name evidence="5" type="primary">xpt</name>
    <name evidence="8" type="ORF">C5Q98_07290</name>
</gene>
<evidence type="ECO:0000313" key="8">
    <source>
        <dbReference type="EMBL" id="AVM43023.1"/>
    </source>
</evidence>
<feature type="binding site" evidence="5">
    <location>
        <position position="27"/>
    </location>
    <ligand>
        <name>xanthine</name>
        <dbReference type="ChEBI" id="CHEBI:17712"/>
    </ligand>
</feature>
<dbReference type="GO" id="GO:0006166">
    <property type="term" value="P:purine ribonucleoside salvage"/>
    <property type="evidence" value="ECO:0007669"/>
    <property type="project" value="UniProtKB-KW"/>
</dbReference>
<dbReference type="Gene3D" id="3.40.50.2020">
    <property type="match status" value="1"/>
</dbReference>
<dbReference type="InterPro" id="IPR050118">
    <property type="entry name" value="Pur/Pyrimidine_PRTase"/>
</dbReference>
<dbReference type="GO" id="GO:0005737">
    <property type="term" value="C:cytoplasm"/>
    <property type="evidence" value="ECO:0007669"/>
    <property type="project" value="UniProtKB-SubCell"/>
</dbReference>
<keyword evidence="3 5" id="KW-0808">Transferase</keyword>
<keyword evidence="9" id="KW-1185">Reference proteome</keyword>
<dbReference type="KEGG" id="fsa:C5Q98_07290"/>
<evidence type="ECO:0000256" key="2">
    <source>
        <dbReference type="ARBA" id="ARBA00022676"/>
    </source>
</evidence>
<name>A0A2S0KPS0_9FIRM</name>
<evidence type="ECO:0000256" key="5">
    <source>
        <dbReference type="HAMAP-Rule" id="MF_01184"/>
    </source>
</evidence>
<dbReference type="Pfam" id="PF00156">
    <property type="entry name" value="Pribosyltran"/>
    <property type="match status" value="1"/>
</dbReference>
<comment type="caution">
    <text evidence="5">Lacks conserved residue(s) required for the propagation of feature annotation.</text>
</comment>
<protein>
    <recommendedName>
        <fullName evidence="5 6">Xanthine phosphoribosyltransferase</fullName>
        <shortName evidence="5">XPRTase</shortName>
        <ecNumber evidence="5 6">2.4.2.22</ecNumber>
    </recommendedName>
</protein>
<accession>A0A2S0KPS0</accession>
<evidence type="ECO:0000256" key="1">
    <source>
        <dbReference type="ARBA" id="ARBA00022490"/>
    </source>
</evidence>
<feature type="binding site" evidence="5">
    <location>
        <begin position="128"/>
        <end position="132"/>
    </location>
    <ligand>
        <name>5-phospho-alpha-D-ribose 1-diphosphate</name>
        <dbReference type="ChEBI" id="CHEBI:58017"/>
    </ligand>
</feature>
<dbReference type="RefSeq" id="WP_106012970.1">
    <property type="nucleotide sequence ID" value="NZ_CP027226.1"/>
</dbReference>
<dbReference type="PANTHER" id="PTHR43864">
    <property type="entry name" value="HYPOXANTHINE/GUANINE PHOSPHORIBOSYLTRANSFERASE"/>
    <property type="match status" value="1"/>
</dbReference>
<sequence>MKLLEEKLLKDGDIKGTDVIKVDSFLNHRVEPDFIEAIAAEFANYFSKKSPTIVLTLESSGIPIAYKTAELLGLPMVFAKKSESLNLDKETYTTEVYSYTRQNSYKVKVSKNYINSSDRVLIIDDFLARGSASRALINICKEAEAEIAGLGFVIEKFYQGGGEILRLNDYDVYSLAIIEKIDPVSRLVFISQEEVNSMY</sequence>
<dbReference type="UniPathway" id="UPA00602">
    <property type="reaction ID" value="UER00658"/>
</dbReference>
<keyword evidence="4 5" id="KW-0660">Purine salvage</keyword>
<dbReference type="CDD" id="cd06223">
    <property type="entry name" value="PRTases_typeI"/>
    <property type="match status" value="1"/>
</dbReference>
<evidence type="ECO:0000313" key="9">
    <source>
        <dbReference type="Proteomes" id="UP000237947"/>
    </source>
</evidence>
<dbReference type="SUPFAM" id="SSF53271">
    <property type="entry name" value="PRTase-like"/>
    <property type="match status" value="1"/>
</dbReference>
<dbReference type="PANTHER" id="PTHR43864:SF1">
    <property type="entry name" value="XANTHINE PHOSPHORIBOSYLTRANSFERASE"/>
    <property type="match status" value="1"/>
</dbReference>
<evidence type="ECO:0000256" key="6">
    <source>
        <dbReference type="NCBIfam" id="TIGR01744"/>
    </source>
</evidence>
<evidence type="ECO:0000259" key="7">
    <source>
        <dbReference type="Pfam" id="PF00156"/>
    </source>
</evidence>
<dbReference type="Proteomes" id="UP000237947">
    <property type="component" value="Chromosome"/>
</dbReference>
<dbReference type="InterPro" id="IPR010079">
    <property type="entry name" value="Xanthine_PRibTrfase"/>
</dbReference>
<evidence type="ECO:0000256" key="3">
    <source>
        <dbReference type="ARBA" id="ARBA00022679"/>
    </source>
</evidence>
<dbReference type="GO" id="GO:0046110">
    <property type="term" value="P:xanthine metabolic process"/>
    <property type="evidence" value="ECO:0007669"/>
    <property type="project" value="UniProtKB-UniRule"/>
</dbReference>
<feature type="domain" description="Phosphoribosyltransferase" evidence="7">
    <location>
        <begin position="35"/>
        <end position="156"/>
    </location>
</feature>
<comment type="pathway">
    <text evidence="5">Purine metabolism; XMP biosynthesis via salvage pathway; XMP from xanthine: step 1/1.</text>
</comment>
<comment type="similarity">
    <text evidence="5">Belongs to the purine/pyrimidine phosphoribosyltransferase family. Xpt subfamily.</text>
</comment>
<proteinExistence type="inferred from homology"/>